<organism evidence="2 3">
    <name type="scientific">Nitrosopumilus oxyclinae</name>
    <dbReference type="NCBI Taxonomy" id="1959104"/>
    <lineage>
        <taxon>Archaea</taxon>
        <taxon>Nitrososphaerota</taxon>
        <taxon>Nitrososphaeria</taxon>
        <taxon>Nitrosopumilales</taxon>
        <taxon>Nitrosopumilaceae</taxon>
        <taxon>Nitrosopumilus</taxon>
    </lineage>
</organism>
<dbReference type="AlphaFoldDB" id="A0A7D5R0H4"/>
<dbReference type="SUPFAM" id="SSF69786">
    <property type="entry name" value="YggU-like"/>
    <property type="match status" value="1"/>
</dbReference>
<dbReference type="Gene3D" id="3.30.1200.10">
    <property type="entry name" value="YggU-like"/>
    <property type="match status" value="1"/>
</dbReference>
<dbReference type="KEGG" id="nox:C5F49_02800"/>
<evidence type="ECO:0000313" key="3">
    <source>
        <dbReference type="Proteomes" id="UP000509441"/>
    </source>
</evidence>
<dbReference type="RefSeq" id="WP_179363241.1">
    <property type="nucleotide sequence ID" value="NZ_CP026994.1"/>
</dbReference>
<dbReference type="InterPro" id="IPR003746">
    <property type="entry name" value="DUF167"/>
</dbReference>
<dbReference type="NCBIfam" id="TIGR00251">
    <property type="entry name" value="DUF167 family protein"/>
    <property type="match status" value="1"/>
</dbReference>
<dbReference type="SMART" id="SM01152">
    <property type="entry name" value="DUF167"/>
    <property type="match status" value="1"/>
</dbReference>
<name>A0A7D5R0H4_9ARCH</name>
<protein>
    <submittedName>
        <fullName evidence="2">DUF167 domain-containing protein</fullName>
    </submittedName>
</protein>
<sequence length="70" mass="7942">MIYKVHVEFSKDVLEIINDEIIIGIKSKPIKGEANKEIIKKIAKHFKISTALVQIKSGHKTSEKIIEISQ</sequence>
<comment type="similarity">
    <text evidence="1">Belongs to the UPF0235 family.</text>
</comment>
<reference evidence="2 3" key="1">
    <citation type="submission" date="2018-02" db="EMBL/GenBank/DDBJ databases">
        <title>Complete genome of Nitrosopumilus oxyclinae HCE1.</title>
        <authorList>
            <person name="Qin W."/>
            <person name="Zheng Y."/>
            <person name="Stahl D.A."/>
        </authorList>
    </citation>
    <scope>NUCLEOTIDE SEQUENCE [LARGE SCALE GENOMIC DNA]</scope>
    <source>
        <strain evidence="2 3">HCE1</strain>
    </source>
</reference>
<gene>
    <name evidence="2" type="ORF">C5F49_02800</name>
</gene>
<keyword evidence="3" id="KW-1185">Reference proteome</keyword>
<proteinExistence type="inferred from homology"/>
<dbReference type="InterPro" id="IPR036591">
    <property type="entry name" value="YggU-like_sf"/>
</dbReference>
<evidence type="ECO:0000313" key="2">
    <source>
        <dbReference type="EMBL" id="QLH04360.1"/>
    </source>
</evidence>
<evidence type="ECO:0000256" key="1">
    <source>
        <dbReference type="ARBA" id="ARBA00010364"/>
    </source>
</evidence>
<dbReference type="EMBL" id="CP026994">
    <property type="protein sequence ID" value="QLH04360.1"/>
    <property type="molecule type" value="Genomic_DNA"/>
</dbReference>
<dbReference type="Proteomes" id="UP000509441">
    <property type="component" value="Chromosome"/>
</dbReference>
<accession>A0A7D5R0H4</accession>
<dbReference type="GeneID" id="56060846"/>
<dbReference type="Pfam" id="PF02594">
    <property type="entry name" value="DUF167"/>
    <property type="match status" value="1"/>
</dbReference>